<keyword evidence="3" id="KW-1185">Reference proteome</keyword>
<dbReference type="Proteomes" id="UP000054350">
    <property type="component" value="Unassembled WGS sequence"/>
</dbReference>
<gene>
    <name evidence="2" type="ORF">AMAG_12605</name>
</gene>
<evidence type="ECO:0000256" key="1">
    <source>
        <dbReference type="SAM" id="MobiDB-lite"/>
    </source>
</evidence>
<name>A0A0L0SZV5_ALLM3</name>
<dbReference type="VEuPathDB" id="FungiDB:AMAG_12605"/>
<sequence length="168" mass="17822">MDSASAQCAREGRVGACPERGICPTRGPPPAVRPRPHGARRPPTPAPPAPAPGANASSLRAEFAARHPAYLAAWRAVHAARDKIAVFANLQAKLTNTRAGSNAEAAVLREIEAAAEKWDAVGLRETVAKWQEMHAEMERLRVQIVQSEAREEVAVAEAAAASAVRSRG</sequence>
<dbReference type="EMBL" id="GG745354">
    <property type="protein sequence ID" value="KNE67889.1"/>
    <property type="molecule type" value="Genomic_DNA"/>
</dbReference>
<feature type="region of interest" description="Disordered" evidence="1">
    <location>
        <begin position="1"/>
        <end position="57"/>
    </location>
</feature>
<accession>A0A0L0SZV5</accession>
<dbReference type="AlphaFoldDB" id="A0A0L0SZV5"/>
<organism evidence="2 3">
    <name type="scientific">Allomyces macrogynus (strain ATCC 38327)</name>
    <name type="common">Allomyces javanicus var. macrogynus</name>
    <dbReference type="NCBI Taxonomy" id="578462"/>
    <lineage>
        <taxon>Eukaryota</taxon>
        <taxon>Fungi</taxon>
        <taxon>Fungi incertae sedis</taxon>
        <taxon>Blastocladiomycota</taxon>
        <taxon>Blastocladiomycetes</taxon>
        <taxon>Blastocladiales</taxon>
        <taxon>Blastocladiaceae</taxon>
        <taxon>Allomyces</taxon>
    </lineage>
</organism>
<reference evidence="2 3" key="1">
    <citation type="submission" date="2009-11" db="EMBL/GenBank/DDBJ databases">
        <title>Annotation of Allomyces macrogynus ATCC 38327.</title>
        <authorList>
            <consortium name="The Broad Institute Genome Sequencing Platform"/>
            <person name="Russ C."/>
            <person name="Cuomo C."/>
            <person name="Burger G."/>
            <person name="Gray M.W."/>
            <person name="Holland P.W.H."/>
            <person name="King N."/>
            <person name="Lang F.B.F."/>
            <person name="Roger A.J."/>
            <person name="Ruiz-Trillo I."/>
            <person name="Young S.K."/>
            <person name="Zeng Q."/>
            <person name="Gargeya S."/>
            <person name="Fitzgerald M."/>
            <person name="Haas B."/>
            <person name="Abouelleil A."/>
            <person name="Alvarado L."/>
            <person name="Arachchi H.M."/>
            <person name="Berlin A."/>
            <person name="Chapman S.B."/>
            <person name="Gearin G."/>
            <person name="Goldberg J."/>
            <person name="Griggs A."/>
            <person name="Gujja S."/>
            <person name="Hansen M."/>
            <person name="Heiman D."/>
            <person name="Howarth C."/>
            <person name="Larimer J."/>
            <person name="Lui A."/>
            <person name="MacDonald P.J.P."/>
            <person name="McCowen C."/>
            <person name="Montmayeur A."/>
            <person name="Murphy C."/>
            <person name="Neiman D."/>
            <person name="Pearson M."/>
            <person name="Priest M."/>
            <person name="Roberts A."/>
            <person name="Saif S."/>
            <person name="Shea T."/>
            <person name="Sisk P."/>
            <person name="Stolte C."/>
            <person name="Sykes S."/>
            <person name="Wortman J."/>
            <person name="Nusbaum C."/>
            <person name="Birren B."/>
        </authorList>
    </citation>
    <scope>NUCLEOTIDE SEQUENCE [LARGE SCALE GENOMIC DNA]</scope>
    <source>
        <strain evidence="2 3">ATCC 38327</strain>
    </source>
</reference>
<reference evidence="3" key="2">
    <citation type="submission" date="2009-11" db="EMBL/GenBank/DDBJ databases">
        <title>The Genome Sequence of Allomyces macrogynus strain ATCC 38327.</title>
        <authorList>
            <consortium name="The Broad Institute Genome Sequencing Platform"/>
            <person name="Russ C."/>
            <person name="Cuomo C."/>
            <person name="Shea T."/>
            <person name="Young S.K."/>
            <person name="Zeng Q."/>
            <person name="Koehrsen M."/>
            <person name="Haas B."/>
            <person name="Borodovsky M."/>
            <person name="Guigo R."/>
            <person name="Alvarado L."/>
            <person name="Berlin A."/>
            <person name="Borenstein D."/>
            <person name="Chen Z."/>
            <person name="Engels R."/>
            <person name="Freedman E."/>
            <person name="Gellesch M."/>
            <person name="Goldberg J."/>
            <person name="Griggs A."/>
            <person name="Gujja S."/>
            <person name="Heiman D."/>
            <person name="Hepburn T."/>
            <person name="Howarth C."/>
            <person name="Jen D."/>
            <person name="Larson L."/>
            <person name="Lewis B."/>
            <person name="Mehta T."/>
            <person name="Park D."/>
            <person name="Pearson M."/>
            <person name="Roberts A."/>
            <person name="Saif S."/>
            <person name="Shenoy N."/>
            <person name="Sisk P."/>
            <person name="Stolte C."/>
            <person name="Sykes S."/>
            <person name="Walk T."/>
            <person name="White J."/>
            <person name="Yandava C."/>
            <person name="Burger G."/>
            <person name="Gray M.W."/>
            <person name="Holland P.W.H."/>
            <person name="King N."/>
            <person name="Lang F.B.F."/>
            <person name="Roger A.J."/>
            <person name="Ruiz-Trillo I."/>
            <person name="Lander E."/>
            <person name="Nusbaum C."/>
        </authorList>
    </citation>
    <scope>NUCLEOTIDE SEQUENCE [LARGE SCALE GENOMIC DNA]</scope>
    <source>
        <strain evidence="3">ATCC 38327</strain>
    </source>
</reference>
<evidence type="ECO:0000313" key="3">
    <source>
        <dbReference type="Proteomes" id="UP000054350"/>
    </source>
</evidence>
<proteinExistence type="predicted"/>
<dbReference type="OrthoDB" id="5597734at2759"/>
<protein>
    <submittedName>
        <fullName evidence="2">Uncharacterized protein</fullName>
    </submittedName>
</protein>
<evidence type="ECO:0000313" key="2">
    <source>
        <dbReference type="EMBL" id="KNE67889.1"/>
    </source>
</evidence>
<feature type="compositionally biased region" description="Pro residues" evidence="1">
    <location>
        <begin position="42"/>
        <end position="51"/>
    </location>
</feature>